<organism evidence="2 3">
    <name type="scientific">Phenylobacterium deserti</name>
    <dbReference type="NCBI Taxonomy" id="1914756"/>
    <lineage>
        <taxon>Bacteria</taxon>
        <taxon>Pseudomonadati</taxon>
        <taxon>Pseudomonadota</taxon>
        <taxon>Alphaproteobacteria</taxon>
        <taxon>Caulobacterales</taxon>
        <taxon>Caulobacteraceae</taxon>
        <taxon>Phenylobacterium</taxon>
    </lineage>
</organism>
<dbReference type="InterPro" id="IPR007211">
    <property type="entry name" value="DUF378"/>
</dbReference>
<keyword evidence="1" id="KW-1133">Transmembrane helix</keyword>
<dbReference type="PANTHER" id="PTHR37304:SF1">
    <property type="entry name" value="MEMBRANE PROTEIN"/>
    <property type="match status" value="1"/>
</dbReference>
<gene>
    <name evidence="2" type="ORF">DJ018_17310</name>
</gene>
<dbReference type="AlphaFoldDB" id="A0A328A8H0"/>
<dbReference type="Pfam" id="PF04070">
    <property type="entry name" value="DUF378"/>
    <property type="match status" value="1"/>
</dbReference>
<dbReference type="EMBL" id="QFYR01000005">
    <property type="protein sequence ID" value="RAK50923.1"/>
    <property type="molecule type" value="Genomic_DNA"/>
</dbReference>
<proteinExistence type="predicted"/>
<dbReference type="Proteomes" id="UP000249725">
    <property type="component" value="Unassembled WGS sequence"/>
</dbReference>
<dbReference type="PANTHER" id="PTHR37304">
    <property type="entry name" value="MEMBRANE PROTEIN-RELATED"/>
    <property type="match status" value="1"/>
</dbReference>
<evidence type="ECO:0000256" key="1">
    <source>
        <dbReference type="SAM" id="Phobius"/>
    </source>
</evidence>
<reference evidence="3" key="1">
    <citation type="submission" date="2018-05" db="EMBL/GenBank/DDBJ databases">
        <authorList>
            <person name="Li X."/>
        </authorList>
    </citation>
    <scope>NUCLEOTIDE SEQUENCE [LARGE SCALE GENOMIC DNA]</scope>
    <source>
        <strain evidence="3">YIM 73061</strain>
    </source>
</reference>
<comment type="caution">
    <text evidence="2">The sequence shown here is derived from an EMBL/GenBank/DDBJ whole genome shotgun (WGS) entry which is preliminary data.</text>
</comment>
<accession>A0A328A8H0</accession>
<sequence length="84" mass="8900">MKALNLITLALLIVGGVNWGLVAMGGHEMDLVANIFGGDESAGARVIYALVGLSALWQILPWSKALRMGEDHAEAGHTHSHVAR</sequence>
<evidence type="ECO:0000313" key="2">
    <source>
        <dbReference type="EMBL" id="RAK50923.1"/>
    </source>
</evidence>
<keyword evidence="1" id="KW-0812">Transmembrane</keyword>
<dbReference type="OrthoDB" id="9812136at2"/>
<dbReference type="RefSeq" id="WP_111516233.1">
    <property type="nucleotide sequence ID" value="NZ_QFYR01000005.1"/>
</dbReference>
<evidence type="ECO:0000313" key="3">
    <source>
        <dbReference type="Proteomes" id="UP000249725"/>
    </source>
</evidence>
<keyword evidence="1" id="KW-0472">Membrane</keyword>
<protein>
    <submittedName>
        <fullName evidence="2">DUF378 domain-containing protein</fullName>
    </submittedName>
</protein>
<name>A0A328A8H0_9CAUL</name>
<keyword evidence="3" id="KW-1185">Reference proteome</keyword>
<feature type="transmembrane region" description="Helical" evidence="1">
    <location>
        <begin position="42"/>
        <end position="60"/>
    </location>
</feature>